<dbReference type="EMBL" id="CAJNOM010004047">
    <property type="protein sequence ID" value="CAF1652022.1"/>
    <property type="molecule type" value="Genomic_DNA"/>
</dbReference>
<evidence type="ECO:0000313" key="2">
    <source>
        <dbReference type="EMBL" id="CAF1652022.1"/>
    </source>
</evidence>
<keyword evidence="3" id="KW-1185">Reference proteome</keyword>
<evidence type="ECO:0000313" key="1">
    <source>
        <dbReference type="EMBL" id="CAF1526354.1"/>
    </source>
</evidence>
<evidence type="ECO:0000313" key="3">
    <source>
        <dbReference type="Proteomes" id="UP000663832"/>
    </source>
</evidence>
<evidence type="ECO:0000313" key="4">
    <source>
        <dbReference type="Proteomes" id="UP000663877"/>
    </source>
</evidence>
<dbReference type="EMBL" id="CAJNOI010003682">
    <property type="protein sequence ID" value="CAF1526354.1"/>
    <property type="molecule type" value="Genomic_DNA"/>
</dbReference>
<organism evidence="1 4">
    <name type="scientific">Adineta steineri</name>
    <dbReference type="NCBI Taxonomy" id="433720"/>
    <lineage>
        <taxon>Eukaryota</taxon>
        <taxon>Metazoa</taxon>
        <taxon>Spiralia</taxon>
        <taxon>Gnathifera</taxon>
        <taxon>Rotifera</taxon>
        <taxon>Eurotatoria</taxon>
        <taxon>Bdelloidea</taxon>
        <taxon>Adinetida</taxon>
        <taxon>Adinetidae</taxon>
        <taxon>Adineta</taxon>
    </lineage>
</organism>
<gene>
    <name evidence="1" type="ORF">BJG266_LOCUS44599</name>
    <name evidence="2" type="ORF">QVE165_LOCUS61575</name>
</gene>
<sequence>MYLSDNTRLINGTCNQCLCISQINYSALNCFPNLTCQLFPIFPLNYDIEVTSNARIYFPNQVFPNASQCMPNITYLLNKLKLANLISKTVSNPRDAVIDNNGYLVTIETYNNTLIRFDPVTLNITKKISIPNVPSNVEKDVVTYFNGSYYIVAHSDPITVIDSNNLTVISNISTSMIGIRDIIFLNNGQMMVGCSCDNNSLVFLNRTSLEPIKYKFAFRQSTSFACPHGMWRVNDTFFYVTAYTNMSLHSFSSNGNLGHWNETLVFMTSSGQSGSGAARVTIDGSGRFWFAYETDTVLIYDQEGTQLGNLTIPNSQIFDIKIMDNYLMYFTAAKTSQVMRLDPNIQC</sequence>
<dbReference type="SUPFAM" id="SSF101898">
    <property type="entry name" value="NHL repeat"/>
    <property type="match status" value="1"/>
</dbReference>
<proteinExistence type="predicted"/>
<reference evidence="1" key="1">
    <citation type="submission" date="2021-02" db="EMBL/GenBank/DDBJ databases">
        <authorList>
            <person name="Nowell W R."/>
        </authorList>
    </citation>
    <scope>NUCLEOTIDE SEQUENCE</scope>
</reference>
<accession>A0A815V0G5</accession>
<dbReference type="Proteomes" id="UP000663877">
    <property type="component" value="Unassembled WGS sequence"/>
</dbReference>
<dbReference type="OrthoDB" id="10019718at2759"/>
<dbReference type="AlphaFoldDB" id="A0A815V0G5"/>
<protein>
    <submittedName>
        <fullName evidence="1">Uncharacterized protein</fullName>
    </submittedName>
</protein>
<comment type="caution">
    <text evidence="1">The sequence shown here is derived from an EMBL/GenBank/DDBJ whole genome shotgun (WGS) entry which is preliminary data.</text>
</comment>
<dbReference type="InterPro" id="IPR015943">
    <property type="entry name" value="WD40/YVTN_repeat-like_dom_sf"/>
</dbReference>
<dbReference type="Gene3D" id="2.130.10.10">
    <property type="entry name" value="YVTN repeat-like/Quinoprotein amine dehydrogenase"/>
    <property type="match status" value="1"/>
</dbReference>
<dbReference type="Proteomes" id="UP000663832">
    <property type="component" value="Unassembled WGS sequence"/>
</dbReference>
<name>A0A815V0G5_9BILA</name>